<dbReference type="InterPro" id="IPR015500">
    <property type="entry name" value="Peptidase_S8_subtilisin-rel"/>
</dbReference>
<dbReference type="HOGENOM" id="CLU_005887_2_0_5"/>
<dbReference type="InterPro" id="IPR013425">
    <property type="entry name" value="Autotrns_rpt"/>
</dbReference>
<dbReference type="GO" id="GO:0005886">
    <property type="term" value="C:plasma membrane"/>
    <property type="evidence" value="ECO:0007669"/>
    <property type="project" value="TreeGrafter"/>
</dbReference>
<dbReference type="PROSITE" id="PS51892">
    <property type="entry name" value="SUBTILASE"/>
    <property type="match status" value="1"/>
</dbReference>
<dbReference type="NCBIfam" id="TIGR01414">
    <property type="entry name" value="autotrans_barl"/>
    <property type="match status" value="1"/>
</dbReference>
<dbReference type="InterPro" id="IPR023828">
    <property type="entry name" value="Peptidase_S8_Ser-AS"/>
</dbReference>
<accession>A8ICM1</accession>
<dbReference type="GO" id="GO:0019867">
    <property type="term" value="C:outer membrane"/>
    <property type="evidence" value="ECO:0007669"/>
    <property type="project" value="InterPro"/>
</dbReference>
<reference evidence="10" key="2">
    <citation type="submission" date="2007-04" db="EMBL/GenBank/DDBJ databases">
        <title>Complete genome sequence of the nitrogen-fixing bacterium Azorhizobium caulinodans ORS571.</title>
        <authorList>
            <person name="Lee K.B."/>
            <person name="Backer P.D."/>
            <person name="Aono T."/>
            <person name="Liu C.T."/>
            <person name="Suzuki S."/>
            <person name="Suzuki T."/>
            <person name="Kaneko T."/>
            <person name="Yamada M."/>
            <person name="Tabata S."/>
            <person name="Kupfer D.M."/>
            <person name="Najar F.Z."/>
            <person name="Wiley G.B."/>
            <person name="Roe B."/>
            <person name="Binnewies T."/>
            <person name="Ussery D."/>
            <person name="Vereecke D."/>
            <person name="Gevers D."/>
            <person name="Holsters M."/>
            <person name="Oyaizu H."/>
        </authorList>
    </citation>
    <scope>NUCLEOTIDE SEQUENCE [LARGE SCALE GENOMIC DNA]</scope>
    <source>
        <strain evidence="10">ATCC 43989 / DSM 5975 / JCM 20966 / LMG 6465 / NBRC 14845 / NCIMB 13405 / ORS 571</strain>
    </source>
</reference>
<dbReference type="Pfam" id="PF03797">
    <property type="entry name" value="Autotransporter"/>
    <property type="match status" value="1"/>
</dbReference>
<dbReference type="PRINTS" id="PR00723">
    <property type="entry name" value="SUBTILISIN"/>
</dbReference>
<keyword evidence="2" id="KW-0732">Signal</keyword>
<dbReference type="NCBIfam" id="TIGR02601">
    <property type="entry name" value="autotrns_rpt"/>
    <property type="match status" value="1"/>
</dbReference>
<dbReference type="eggNOG" id="COG1404">
    <property type="taxonomic scope" value="Bacteria"/>
</dbReference>
<gene>
    <name evidence="9" type="ordered locus">AZC_3227</name>
</gene>
<dbReference type="Pfam" id="PF00082">
    <property type="entry name" value="Peptidase_S8"/>
    <property type="match status" value="1"/>
</dbReference>
<evidence type="ECO:0000256" key="6">
    <source>
        <dbReference type="PROSITE-ProRule" id="PRU01240"/>
    </source>
</evidence>
<dbReference type="InterPro" id="IPR000209">
    <property type="entry name" value="Peptidase_S8/S53_dom"/>
</dbReference>
<dbReference type="InterPro" id="IPR005546">
    <property type="entry name" value="Autotransporte_beta"/>
</dbReference>
<proteinExistence type="inferred from homology"/>
<dbReference type="Gene3D" id="2.40.128.130">
    <property type="entry name" value="Autotransporter beta-domain"/>
    <property type="match status" value="1"/>
</dbReference>
<dbReference type="eggNOG" id="COG4625">
    <property type="taxonomic scope" value="Bacteria"/>
</dbReference>
<dbReference type="KEGG" id="azc:AZC_3227"/>
<reference evidence="9 10" key="4">
    <citation type="journal article" date="2009" name="Appl. Environ. Microbiol.">
        <title>Comparative genome-wide transcriptional profiling of Azorhizobium caulinodans ORS571 grown under free-living and symbiotic conditions.</title>
        <authorList>
            <person name="Tsukada S."/>
            <person name="Aono T."/>
            <person name="Akiba N."/>
            <person name="Lee KB."/>
            <person name="Liu CT."/>
            <person name="Toyazaki H."/>
            <person name="Oyaizu H."/>
        </authorList>
    </citation>
    <scope>NUCLEOTIDE SEQUENCE [LARGE SCALE GENOMIC DNA]</scope>
    <source>
        <strain evidence="10">ATCC 43989 / DSM 5975 / JCM 20966 / LMG 6465 / NBRC 14845 / NCIMB 13405 / ORS 571</strain>
    </source>
</reference>
<dbReference type="CDD" id="cd04848">
    <property type="entry name" value="Peptidases_S8_Autotransporter_serine_protease_like"/>
    <property type="match status" value="1"/>
</dbReference>
<dbReference type="PROSITE" id="PS00138">
    <property type="entry name" value="SUBTILASE_SER"/>
    <property type="match status" value="1"/>
</dbReference>
<evidence type="ECO:0000259" key="8">
    <source>
        <dbReference type="PROSITE" id="PS51208"/>
    </source>
</evidence>
<dbReference type="PANTHER" id="PTHR42884">
    <property type="entry name" value="PROPROTEIN CONVERTASE SUBTILISIN/KEXIN-RELATED"/>
    <property type="match status" value="1"/>
</dbReference>
<reference evidence="9 10" key="3">
    <citation type="journal article" date="2008" name="BMC Genomics">
        <title>The genome of the versatile nitrogen fixer Azorhizobium caulinodans ORS571.</title>
        <authorList>
            <person name="Lee KB."/>
            <person name="Backer P.D."/>
            <person name="Aono T."/>
            <person name="Liu CT."/>
            <person name="Suzuki S."/>
            <person name="Suzuki T."/>
            <person name="Kaneko T."/>
            <person name="Yamada M."/>
            <person name="Tabata S."/>
            <person name="Kupfer D.M."/>
            <person name="Najar F.Z."/>
            <person name="Wiley G.B."/>
            <person name="Roe B."/>
            <person name="Binnewies T.T."/>
            <person name="Ussery D.W."/>
            <person name="D'Haeze W."/>
            <person name="Herder J.D."/>
            <person name="Gevers D."/>
            <person name="Vereecke D."/>
            <person name="Holsters M."/>
            <person name="Oyaizu H."/>
        </authorList>
    </citation>
    <scope>NUCLEOTIDE SEQUENCE [LARGE SCALE GENOMIC DNA]</scope>
    <source>
        <strain evidence="10">ATCC 43989 / DSM 5975 / JCM 20966 / LMG 6465 / NBRC 14845 / NCIMB 13405 / ORS 571</strain>
    </source>
</reference>
<sequence length="996" mass="102192">MANGAARTRQAPDREMLRAGGECDARSRFSRRNGKQAGFRWGRCLRAFVVGNFFMPSHRPSPARRGFLLASTAVCLAAPAQAQTANPWATPEYYASQALRQINAAAAYAQGYTGAGVTVGVMDAAVDGRHPEFSGRMVPGWDFLNNRPTGQFDNMPDDSHGTHVAGIIAAARNGEVMQGVAFNARIMSVAYNWRVTSEDEIFASSWNYLAASGVPIVNNSVGMNDCDRAPAGPCNVTSYTRAKVEAELPQTLAAMRATARAGVLMVFATGNETQPHPDVLAGMPYLVPELKDTWLAVNLVSSVDLAVSWGNRCGVAKDWCLVAPGYNILSTVPLGEGFGLYRGYDTMSGTSMAAPSVSGAAALVKEAFPWFTAHDIQQAILTTATDLGEPGVDNVYGWGMLNVGKAVLGYAMFTGTTTLDTQGMTSTFSQDISGAGTLIKTGAGELILTGANTYSGGSWVDGGTLSINGSVASNVYVGQEGLLRGTGQIFAQLAVAGRLAPGNSPGTLTVAGPVLMSPTATFQVDIDGTGTGTGAGNYSRLVTTGPTGTVEVAGTLAPQLRGITGSATNSYTPTLGTTLRVIEASAGVSGSFSGLAQPIGLAAGTRFDALYGANDLSLIVTPAAYGTLSVLGLATSRNGTAVGGALDSVRPAAGVALTGSLGAFYQSLYTLQAAALPATLAQLSGEAHASAEAMAFDDARHIRSAVLERLDGSGVAAAPLAPGLTASVWLSGYGGWAHASGGDAAALYWDASGFVAGIDAPVTEMVRFGLAAGFGQSSGTVGDLTSDIDNTHIDLAAYAVAEGAGWRAKAGVAYGWNDLSMTRAIGFGSVAEGLATKQDGRTVQAFGEISRDLVLGHAQVSPYANLAYVNQRLDAFAETGGVAALSGSAQTLSTTLATLGARLAIGLPMGNATVTPNVNLGWQHAFGDVATEAVMTLAGSSPFRVYGVPLARDALVLGGGLTYGFGNSVAASVAYDGLIGSDVTESSIKADLRFKF</sequence>
<keyword evidence="10" id="KW-1185">Reference proteome</keyword>
<dbReference type="Proteomes" id="UP000000270">
    <property type="component" value="Chromosome"/>
</dbReference>
<dbReference type="InterPro" id="IPR034061">
    <property type="entry name" value="Peptidases_S8_Autotransporter"/>
</dbReference>
<comment type="similarity">
    <text evidence="6">Belongs to the peptidase S8 family.</text>
</comment>
<dbReference type="GO" id="GO:0004252">
    <property type="term" value="F:serine-type endopeptidase activity"/>
    <property type="evidence" value="ECO:0007669"/>
    <property type="project" value="UniProtKB-UniRule"/>
</dbReference>
<dbReference type="GO" id="GO:0016485">
    <property type="term" value="P:protein processing"/>
    <property type="evidence" value="ECO:0007669"/>
    <property type="project" value="TreeGrafter"/>
</dbReference>
<evidence type="ECO:0000256" key="2">
    <source>
        <dbReference type="ARBA" id="ARBA00022729"/>
    </source>
</evidence>
<keyword evidence="1 6" id="KW-0645">Protease</keyword>
<feature type="compositionally biased region" description="Basic and acidic residues" evidence="7">
    <location>
        <begin position="10"/>
        <end position="27"/>
    </location>
</feature>
<dbReference type="InterPro" id="IPR036852">
    <property type="entry name" value="Peptidase_S8/S53_dom_sf"/>
</dbReference>
<evidence type="ECO:0000313" key="9">
    <source>
        <dbReference type="EMBL" id="BAF89225.1"/>
    </source>
</evidence>
<keyword evidence="3 6" id="KW-0378">Hydrolase</keyword>
<evidence type="ECO:0000313" key="10">
    <source>
        <dbReference type="Proteomes" id="UP000000270"/>
    </source>
</evidence>
<dbReference type="EMBL" id="AP009384">
    <property type="protein sequence ID" value="BAF89225.1"/>
    <property type="molecule type" value="Genomic_DNA"/>
</dbReference>
<organism evidence="9 10">
    <name type="scientific">Azorhizobium caulinodans (strain ATCC 43989 / DSM 5975 / JCM 20966 / LMG 6465 / NBRC 14845 / NCIMB 13405 / ORS 571)</name>
    <dbReference type="NCBI Taxonomy" id="438753"/>
    <lineage>
        <taxon>Bacteria</taxon>
        <taxon>Pseudomonadati</taxon>
        <taxon>Pseudomonadota</taxon>
        <taxon>Alphaproteobacteria</taxon>
        <taxon>Hyphomicrobiales</taxon>
        <taxon>Xanthobacteraceae</taxon>
        <taxon>Azorhizobium</taxon>
    </lineage>
</organism>
<dbReference type="PANTHER" id="PTHR42884:SF14">
    <property type="entry name" value="NEUROENDOCRINE CONVERTASE 1"/>
    <property type="match status" value="1"/>
</dbReference>
<reference evidence="9 10" key="5">
    <citation type="journal article" date="2010" name="Appl. Environ. Microbiol.">
        <title>phrR-like gene praR of Azorhizobium caulinodans ORS571 is essential for symbiosis with Sesbania rostrata and is involved in expression of reb genes.</title>
        <authorList>
            <person name="Akiba N."/>
            <person name="Aono T."/>
            <person name="Toyazaki H."/>
            <person name="Sato S."/>
            <person name="Oyaizu H."/>
        </authorList>
    </citation>
    <scope>NUCLEOTIDE SEQUENCE [LARGE SCALE GENOMIC DNA]</scope>
    <source>
        <strain evidence="10">ATCC 43989 / DSM 5975 / JCM 20966 / LMG 6465 / NBRC 14845 / NCIMB 13405 / ORS 571</strain>
    </source>
</reference>
<evidence type="ECO:0000256" key="3">
    <source>
        <dbReference type="ARBA" id="ARBA00022801"/>
    </source>
</evidence>
<reference evidence="9 10" key="6">
    <citation type="journal article" date="2011" name="Appl. Environ. Microbiol.">
        <title>Involvement of the azorhizobial chromosome partition gene (parA) in the onset of bacteroid differentiation during Sesbania rostrata stem nodule development.</title>
        <authorList>
            <person name="Liu CT."/>
            <person name="Lee KB."/>
            <person name="Wang YS."/>
            <person name="Peng MH."/>
            <person name="Lee KT."/>
            <person name="Suzuki S."/>
            <person name="Suzuki T."/>
            <person name="Oyaizu H."/>
        </authorList>
    </citation>
    <scope>NUCLEOTIDE SEQUENCE [LARGE SCALE GENOMIC DNA]</scope>
    <source>
        <strain evidence="10">ATCC 43989 / DSM 5975 / JCM 20966 / LMG 6465 / NBRC 14845 / NCIMB 13405 / ORS 571</strain>
    </source>
</reference>
<reference evidence="9 10" key="1">
    <citation type="journal article" date="2007" name="Appl. Environ. Microbiol.">
        <title>Rhizobial factors required for stem nodule maturation and maintenance in Sesbania rostrata-Azorhizobium caulinodans ORS571 symbiosis.</title>
        <authorList>
            <person name="Suzuki S."/>
            <person name="Aono T."/>
            <person name="Lee KB."/>
            <person name="Suzuki T."/>
            <person name="Liu CT."/>
            <person name="Miwa H."/>
            <person name="Wakao S."/>
            <person name="Iki T."/>
            <person name="Oyaizu H."/>
        </authorList>
    </citation>
    <scope>NUCLEOTIDE SEQUENCE [LARGE SCALE GENOMIC DNA]</scope>
    <source>
        <strain evidence="10">ATCC 43989 / DSM 5975 / JCM 20966 / LMG 6465 / NBRC 14845 / NCIMB 13405 / ORS 571</strain>
    </source>
</reference>
<dbReference type="STRING" id="438753.AZC_3227"/>
<dbReference type="InterPro" id="IPR006315">
    <property type="entry name" value="OM_autotransptr_brl_dom"/>
</dbReference>
<dbReference type="InterPro" id="IPR036709">
    <property type="entry name" value="Autotransporte_beta_dom_sf"/>
</dbReference>
<evidence type="ECO:0000256" key="4">
    <source>
        <dbReference type="ARBA" id="ARBA00022825"/>
    </source>
</evidence>
<protein>
    <submittedName>
        <fullName evidence="9">Putative outer membrane autotransporter barrel</fullName>
    </submittedName>
</protein>
<dbReference type="SUPFAM" id="SSF52743">
    <property type="entry name" value="Subtilisin-like"/>
    <property type="match status" value="1"/>
</dbReference>
<name>A8ICM1_AZOC5</name>
<dbReference type="SMART" id="SM00869">
    <property type="entry name" value="Autotransporter"/>
    <property type="match status" value="1"/>
</dbReference>
<evidence type="ECO:0000256" key="7">
    <source>
        <dbReference type="SAM" id="MobiDB-lite"/>
    </source>
</evidence>
<feature type="domain" description="Autotransporter" evidence="8">
    <location>
        <begin position="721"/>
        <end position="996"/>
    </location>
</feature>
<dbReference type="SUPFAM" id="SSF103515">
    <property type="entry name" value="Autotransporter"/>
    <property type="match status" value="1"/>
</dbReference>
<dbReference type="InterPro" id="IPR022398">
    <property type="entry name" value="Peptidase_S8_His-AS"/>
</dbReference>
<dbReference type="PROSITE" id="PS00137">
    <property type="entry name" value="SUBTILASE_HIS"/>
    <property type="match status" value="1"/>
</dbReference>
<feature type="active site" description="Charge relay system" evidence="5 6">
    <location>
        <position position="123"/>
    </location>
</feature>
<feature type="active site" description="Charge relay system" evidence="5 6">
    <location>
        <position position="160"/>
    </location>
</feature>
<feature type="region of interest" description="Disordered" evidence="7">
    <location>
        <begin position="1"/>
        <end position="27"/>
    </location>
</feature>
<evidence type="ECO:0000256" key="1">
    <source>
        <dbReference type="ARBA" id="ARBA00022670"/>
    </source>
</evidence>
<evidence type="ECO:0000256" key="5">
    <source>
        <dbReference type="PIRSR" id="PIRSR615500-1"/>
    </source>
</evidence>
<dbReference type="PROSITE" id="PS51208">
    <property type="entry name" value="AUTOTRANSPORTER"/>
    <property type="match status" value="1"/>
</dbReference>
<feature type="active site" description="Charge relay system" evidence="5 6">
    <location>
        <position position="351"/>
    </location>
</feature>
<dbReference type="Gene3D" id="3.40.50.200">
    <property type="entry name" value="Peptidase S8/S53 domain"/>
    <property type="match status" value="1"/>
</dbReference>
<dbReference type="AlphaFoldDB" id="A8ICM1"/>
<keyword evidence="4 6" id="KW-0720">Serine protease</keyword>
<dbReference type="Pfam" id="PF12951">
    <property type="entry name" value="PATR"/>
    <property type="match status" value="1"/>
</dbReference>